<dbReference type="RefSeq" id="WP_283078148.1">
    <property type="nucleotide sequence ID" value="NZ_CP121671.1"/>
</dbReference>
<gene>
    <name evidence="2" type="ORF">P9989_07470</name>
</gene>
<keyword evidence="3" id="KW-1185">Reference proteome</keyword>
<keyword evidence="1" id="KW-0812">Transmembrane</keyword>
<dbReference type="EMBL" id="CP121671">
    <property type="protein sequence ID" value="WFT76194.1"/>
    <property type="molecule type" value="Genomic_DNA"/>
</dbReference>
<keyword evidence="1" id="KW-0472">Membrane</keyword>
<name>A0ABY8J425_9BACI</name>
<evidence type="ECO:0000256" key="1">
    <source>
        <dbReference type="SAM" id="Phobius"/>
    </source>
</evidence>
<feature type="transmembrane region" description="Helical" evidence="1">
    <location>
        <begin position="88"/>
        <end position="106"/>
    </location>
</feature>
<dbReference type="Pfam" id="PF07098">
    <property type="entry name" value="DUF1360"/>
    <property type="match status" value="1"/>
</dbReference>
<keyword evidence="1" id="KW-1133">Transmembrane helix</keyword>
<feature type="transmembrane region" description="Helical" evidence="1">
    <location>
        <begin position="61"/>
        <end position="82"/>
    </location>
</feature>
<dbReference type="Proteomes" id="UP001221597">
    <property type="component" value="Chromosome"/>
</dbReference>
<protein>
    <submittedName>
        <fullName evidence="2">DUF1360 domain-containing protein</fullName>
    </submittedName>
</protein>
<dbReference type="InterPro" id="IPR010773">
    <property type="entry name" value="Mycophage_PG1_Gp7"/>
</dbReference>
<feature type="transmembrane region" description="Helical" evidence="1">
    <location>
        <begin position="6"/>
        <end position="23"/>
    </location>
</feature>
<proteinExistence type="predicted"/>
<accession>A0ABY8J425</accession>
<evidence type="ECO:0000313" key="2">
    <source>
        <dbReference type="EMBL" id="WFT76194.1"/>
    </source>
</evidence>
<evidence type="ECO:0000313" key="3">
    <source>
        <dbReference type="Proteomes" id="UP001221597"/>
    </source>
</evidence>
<sequence length="108" mass="12631">MDMGWFAFIVLIFASFRFTRLVVDDLIMEWARQPFEKVVTTTDSSGHTEEWREPRGIIGEFLHCHWCVGVWSAFLMIVIYYLIPYGEIALLILAVAGLQSIIYEWSEH</sequence>
<reference evidence="2 3" key="1">
    <citation type="submission" date="2023-04" db="EMBL/GenBank/DDBJ databases">
        <title>Genome sequence of Halobacillus naozhouensis KACC 21980.</title>
        <authorList>
            <person name="Kim S."/>
            <person name="Heo J."/>
            <person name="Kwon S.-W."/>
        </authorList>
    </citation>
    <scope>NUCLEOTIDE SEQUENCE [LARGE SCALE GENOMIC DNA]</scope>
    <source>
        <strain evidence="2 3">KCTC 13234</strain>
    </source>
</reference>
<organism evidence="2 3">
    <name type="scientific">Halobacillus naozhouensis</name>
    <dbReference type="NCBI Taxonomy" id="554880"/>
    <lineage>
        <taxon>Bacteria</taxon>
        <taxon>Bacillati</taxon>
        <taxon>Bacillota</taxon>
        <taxon>Bacilli</taxon>
        <taxon>Bacillales</taxon>
        <taxon>Bacillaceae</taxon>
        <taxon>Halobacillus</taxon>
    </lineage>
</organism>